<dbReference type="CDD" id="cd04301">
    <property type="entry name" value="NAT_SF"/>
    <property type="match status" value="1"/>
</dbReference>
<dbReference type="Gene3D" id="3.40.630.30">
    <property type="match status" value="1"/>
</dbReference>
<dbReference type="GO" id="GO:0016747">
    <property type="term" value="F:acyltransferase activity, transferring groups other than amino-acyl groups"/>
    <property type="evidence" value="ECO:0007669"/>
    <property type="project" value="InterPro"/>
</dbReference>
<sequence length="175" mass="19813">MAITYELVPEEQLSTVKDLCNELMVYQKSLATIRPELFDGMSFETRLVPSVKNAKANQIIAAMDGDEVVGYVYSNVSPKEVYSNEFATFFDMDSVKGNDVGCLSQFYIKNGYRSMGIGSVLYEKSKEWLDSQHDVHDQFIYVSNGNDSALHFYKSKGFKISHQILDGFITVLRNT</sequence>
<dbReference type="Proteomes" id="UP000587942">
    <property type="component" value="Unassembled WGS sequence"/>
</dbReference>
<comment type="caution">
    <text evidence="2">The sequence shown here is derived from an EMBL/GenBank/DDBJ whole genome shotgun (WGS) entry which is preliminary data.</text>
</comment>
<evidence type="ECO:0000313" key="3">
    <source>
        <dbReference type="Proteomes" id="UP000587942"/>
    </source>
</evidence>
<dbReference type="SUPFAM" id="SSF55729">
    <property type="entry name" value="Acyl-CoA N-acyltransferases (Nat)"/>
    <property type="match status" value="1"/>
</dbReference>
<accession>A0A846TA06</accession>
<reference evidence="2 3" key="1">
    <citation type="submission" date="2020-03" db="EMBL/GenBank/DDBJ databases">
        <authorList>
            <person name="Sun Q."/>
        </authorList>
    </citation>
    <scope>NUCLEOTIDE SEQUENCE [LARGE SCALE GENOMIC DNA]</scope>
    <source>
        <strain evidence="2 3">KACC 21451</strain>
    </source>
</reference>
<dbReference type="PROSITE" id="PS51186">
    <property type="entry name" value="GNAT"/>
    <property type="match status" value="1"/>
</dbReference>
<dbReference type="InterPro" id="IPR016181">
    <property type="entry name" value="Acyl_CoA_acyltransferase"/>
</dbReference>
<dbReference type="Pfam" id="PF00583">
    <property type="entry name" value="Acetyltransf_1"/>
    <property type="match status" value="1"/>
</dbReference>
<dbReference type="InterPro" id="IPR000182">
    <property type="entry name" value="GNAT_dom"/>
</dbReference>
<feature type="domain" description="N-acetyltransferase" evidence="1">
    <location>
        <begin position="3"/>
        <end position="175"/>
    </location>
</feature>
<protein>
    <submittedName>
        <fullName evidence="2">GNAT family N-acetyltransferase</fullName>
    </submittedName>
</protein>
<evidence type="ECO:0000313" key="2">
    <source>
        <dbReference type="EMBL" id="NKE05838.1"/>
    </source>
</evidence>
<evidence type="ECO:0000259" key="1">
    <source>
        <dbReference type="PROSITE" id="PS51186"/>
    </source>
</evidence>
<dbReference type="AlphaFoldDB" id="A0A846TA06"/>
<keyword evidence="2" id="KW-0808">Transferase</keyword>
<proteinExistence type="predicted"/>
<dbReference type="EMBL" id="JAAVUM010000006">
    <property type="protein sequence ID" value="NKE05838.1"/>
    <property type="molecule type" value="Genomic_DNA"/>
</dbReference>
<organism evidence="2 3">
    <name type="scientific">Mesobacillus selenatarsenatis</name>
    <dbReference type="NCBI Taxonomy" id="388741"/>
    <lineage>
        <taxon>Bacteria</taxon>
        <taxon>Bacillati</taxon>
        <taxon>Bacillota</taxon>
        <taxon>Bacilli</taxon>
        <taxon>Bacillales</taxon>
        <taxon>Bacillaceae</taxon>
        <taxon>Mesobacillus</taxon>
    </lineage>
</organism>
<gene>
    <name evidence="2" type="ORF">GWK17_10235</name>
</gene>
<name>A0A846TA06_9BACI</name>